<evidence type="ECO:0000313" key="8">
    <source>
        <dbReference type="EMBL" id="KAJ8312945.1"/>
    </source>
</evidence>
<dbReference type="InterPro" id="IPR038765">
    <property type="entry name" value="Papain-like_cys_pep_sf"/>
</dbReference>
<evidence type="ECO:0000256" key="3">
    <source>
        <dbReference type="ARBA" id="ARBA00022227"/>
    </source>
</evidence>
<dbReference type="PANTHER" id="PTHR10363:SF2">
    <property type="entry name" value="BLEOMYCIN HYDROLASE"/>
    <property type="match status" value="1"/>
</dbReference>
<accession>A0ABQ9FBC3</accession>
<dbReference type="Proteomes" id="UP001217089">
    <property type="component" value="Unassembled WGS sequence"/>
</dbReference>
<dbReference type="PANTHER" id="PTHR10363">
    <property type="entry name" value="BLEOMYCIN HYDROLASE"/>
    <property type="match status" value="1"/>
</dbReference>
<dbReference type="InterPro" id="IPR004134">
    <property type="entry name" value="Peptidase_C1B"/>
</dbReference>
<comment type="caution">
    <text evidence="8">The sequence shown here is derived from an EMBL/GenBank/DDBJ whole genome shotgun (WGS) entry which is preliminary data.</text>
</comment>
<dbReference type="EC" id="3.4.22.40" evidence="2 7"/>
<dbReference type="SUPFAM" id="SSF54001">
    <property type="entry name" value="Cysteine proteinases"/>
    <property type="match status" value="1"/>
</dbReference>
<dbReference type="InterPro" id="IPR000169">
    <property type="entry name" value="Pept_cys_AS"/>
</dbReference>
<keyword evidence="7" id="KW-0963">Cytoplasm</keyword>
<evidence type="ECO:0000256" key="5">
    <source>
        <dbReference type="ARBA" id="ARBA00022801"/>
    </source>
</evidence>
<evidence type="ECO:0000256" key="2">
    <source>
        <dbReference type="ARBA" id="ARBA00012465"/>
    </source>
</evidence>
<keyword evidence="9" id="KW-1185">Reference proteome</keyword>
<reference evidence="8 9" key="1">
    <citation type="submission" date="2022-12" db="EMBL/GenBank/DDBJ databases">
        <title>Chromosome-level genome of Tegillarca granosa.</title>
        <authorList>
            <person name="Kim J."/>
        </authorList>
    </citation>
    <scope>NUCLEOTIDE SEQUENCE [LARGE SCALE GENOMIC DNA]</scope>
    <source>
        <strain evidence="8">Teg-2019</strain>
        <tissue evidence="8">Adductor muscle</tissue>
    </source>
</reference>
<dbReference type="Pfam" id="PF03051">
    <property type="entry name" value="Peptidase_C1_2"/>
    <property type="match status" value="1"/>
</dbReference>
<dbReference type="PIRSF" id="PIRSF005700">
    <property type="entry name" value="PepC"/>
    <property type="match status" value="1"/>
</dbReference>
<dbReference type="PROSITE" id="PS00139">
    <property type="entry name" value="THIOL_PROTEASE_CYS"/>
    <property type="match status" value="1"/>
</dbReference>
<dbReference type="Gene3D" id="3.90.70.10">
    <property type="entry name" value="Cysteine proteinases"/>
    <property type="match status" value="1"/>
</dbReference>
<evidence type="ECO:0000256" key="7">
    <source>
        <dbReference type="PIRNR" id="PIRNR005700"/>
    </source>
</evidence>
<comment type="subcellular location">
    <subcellularLocation>
        <location evidence="7">Cytoplasm</location>
    </subcellularLocation>
</comment>
<proteinExistence type="inferred from homology"/>
<name>A0ABQ9FBC3_TEGGR</name>
<organism evidence="8 9">
    <name type="scientific">Tegillarca granosa</name>
    <name type="common">Malaysian cockle</name>
    <name type="synonym">Anadara granosa</name>
    <dbReference type="NCBI Taxonomy" id="220873"/>
    <lineage>
        <taxon>Eukaryota</taxon>
        <taxon>Metazoa</taxon>
        <taxon>Spiralia</taxon>
        <taxon>Lophotrochozoa</taxon>
        <taxon>Mollusca</taxon>
        <taxon>Bivalvia</taxon>
        <taxon>Autobranchia</taxon>
        <taxon>Pteriomorphia</taxon>
        <taxon>Arcoida</taxon>
        <taxon>Arcoidea</taxon>
        <taxon>Arcidae</taxon>
        <taxon>Tegillarca</taxon>
    </lineage>
</organism>
<evidence type="ECO:0000256" key="4">
    <source>
        <dbReference type="ARBA" id="ARBA00022670"/>
    </source>
</evidence>
<dbReference type="CDD" id="cd00585">
    <property type="entry name" value="Peptidase_C1B"/>
    <property type="match status" value="1"/>
</dbReference>
<evidence type="ECO:0000256" key="6">
    <source>
        <dbReference type="ARBA" id="ARBA00022807"/>
    </source>
</evidence>
<keyword evidence="6 7" id="KW-0788">Thiol protease</keyword>
<gene>
    <name evidence="8" type="ORF">KUTeg_010318</name>
</gene>
<comment type="catalytic activity">
    <reaction evidence="1 7">
        <text>Inactivates bleomycin B2 (a cytotoxic glycometallopeptide) by hydrolysis of a carboxyamide bond of beta-aminoalanine, but also shows general aminopeptidase activity. The specificity varies somewhat with source, but amino acid arylamides of Met, Leu and Ala are preferred.</text>
        <dbReference type="EC" id="3.4.22.40"/>
    </reaction>
</comment>
<dbReference type="EMBL" id="JARBDR010000440">
    <property type="protein sequence ID" value="KAJ8312945.1"/>
    <property type="molecule type" value="Genomic_DNA"/>
</dbReference>
<keyword evidence="5 7" id="KW-0378">Hydrolase</keyword>
<evidence type="ECO:0000313" key="9">
    <source>
        <dbReference type="Proteomes" id="UP001217089"/>
    </source>
</evidence>
<keyword evidence="4 7" id="KW-0645">Protease</keyword>
<sequence>MVKTEKVNFLFPKIPTEGKPMTNQKSSGRCWIFACLNVIRTQVMKKFKVEDLEFSQNYLFFWDKASRQIHSIERINYMLEAYIDCAQKGEKPDGRLVHHLLHNPTEDGGQWDMLINLVEKYGIVPIQCCPDVQSSESSMRMGRILNNKMSKEMTREFCMKLQKLVFDGSSEEAIQKTKITMMEEIYRIVSICLGSPPETFTWEYYDSDKKYNKIGPIKPVDFYKNHIKPIYNMEDKICIVNDPREMNVYDKLYTVDYLGNMTGGKMVLYINQPVDMLKKLAMASIQAGEAVWFGCDVGKQFSRKGGGILDLNVIDLDLVFGTSLLNMSKAERLMYGESLMTHAMVLTAVNIENSWGDGDGDKDDWFSEFVYEVVIDKKYIPDTILEVLKQTPTVLPAWDPMGSLAN</sequence>
<protein>
    <recommendedName>
        <fullName evidence="3 7">Bleomycin hydrolase</fullName>
        <ecNumber evidence="2 7">3.4.22.40</ecNumber>
    </recommendedName>
</protein>
<evidence type="ECO:0000256" key="1">
    <source>
        <dbReference type="ARBA" id="ARBA00000423"/>
    </source>
</evidence>
<comment type="similarity">
    <text evidence="7">Belongs to the peptidase C1 family.</text>
</comment>